<proteinExistence type="predicted"/>
<reference evidence="1" key="1">
    <citation type="submission" date="2020-06" db="EMBL/GenBank/DDBJ databases">
        <title>A novel thermopfilic bacterium from Erzurum, Turkey.</title>
        <authorList>
            <person name="Adiguzel A."/>
            <person name="Ay H."/>
            <person name="Baltaci M.O."/>
        </authorList>
    </citation>
    <scope>NUCLEOTIDE SEQUENCE</scope>
    <source>
        <strain evidence="1">P2</strain>
    </source>
</reference>
<name>A0A8J8KD44_9BACI</name>
<dbReference type="Proteomes" id="UP000625804">
    <property type="component" value="Unassembled WGS sequence"/>
</dbReference>
<accession>A0A8J8KD44</accession>
<dbReference type="Gene3D" id="3.30.450.40">
    <property type="match status" value="1"/>
</dbReference>
<dbReference type="AlphaFoldDB" id="A0A8J8KD44"/>
<evidence type="ECO:0000313" key="1">
    <source>
        <dbReference type="EMBL" id="NSL52643.1"/>
    </source>
</evidence>
<comment type="caution">
    <text evidence="1">The sequence shown here is derived from an EMBL/GenBank/DDBJ whole genome shotgun (WGS) entry which is preliminary data.</text>
</comment>
<dbReference type="InterPro" id="IPR029016">
    <property type="entry name" value="GAF-like_dom_sf"/>
</dbReference>
<dbReference type="RefSeq" id="WP_173731850.1">
    <property type="nucleotide sequence ID" value="NZ_JABTTE010000019.1"/>
</dbReference>
<gene>
    <name evidence="1" type="ORF">HR057_12845</name>
</gene>
<dbReference type="EMBL" id="JABTTE010000019">
    <property type="protein sequence ID" value="NSL52643.1"/>
    <property type="molecule type" value="Genomic_DNA"/>
</dbReference>
<protein>
    <submittedName>
        <fullName evidence="1">GAF domain-containing protein</fullName>
    </submittedName>
</protein>
<keyword evidence="2" id="KW-1185">Reference proteome</keyword>
<sequence length="291" mass="34092">MILDIKLQKKKIRELLKSIAIKFYSDFVGMALYDPINFEFRWRIAIGSLNDRYKGIVVRRGKGVCGNVLKTKREYIIHSFPFDIEDDPLNYPIMVVEDLKSAMAIPLFFEMESMGVLLVGHRSERIYQIDEVEELKKDSSEIIQIYNEMMKTQDFKTNQEKDSYLLAYLLNEKYEKKRRLKIEVLDQRIANISMDAQITIIQVFEILFGMVHFSSRDNPLLIIFERKNDQQLSIHVVIEYQLQMTGPQFSLLAEKVGNVNGNLEIYSELNKVHLIINLPIGLLNIEHPWNL</sequence>
<evidence type="ECO:0000313" key="2">
    <source>
        <dbReference type="Proteomes" id="UP000625804"/>
    </source>
</evidence>
<dbReference type="SUPFAM" id="SSF55781">
    <property type="entry name" value="GAF domain-like"/>
    <property type="match status" value="1"/>
</dbReference>
<organism evidence="1 2">
    <name type="scientific">Calidifontibacillus erzurumensis</name>
    <dbReference type="NCBI Taxonomy" id="2741433"/>
    <lineage>
        <taxon>Bacteria</taxon>
        <taxon>Bacillati</taxon>
        <taxon>Bacillota</taxon>
        <taxon>Bacilli</taxon>
        <taxon>Bacillales</taxon>
        <taxon>Bacillaceae</taxon>
        <taxon>Calidifontibacillus/Schinkia group</taxon>
        <taxon>Calidifontibacillus</taxon>
    </lineage>
</organism>